<keyword evidence="3" id="KW-1185">Reference proteome</keyword>
<evidence type="ECO:0000259" key="1">
    <source>
        <dbReference type="Pfam" id="PF12728"/>
    </source>
</evidence>
<accession>A0ABQ2MX82</accession>
<gene>
    <name evidence="2" type="ORF">GCM10010910_01220</name>
</gene>
<dbReference type="Proteomes" id="UP000638043">
    <property type="component" value="Unassembled WGS sequence"/>
</dbReference>
<evidence type="ECO:0000313" key="2">
    <source>
        <dbReference type="EMBL" id="GGO59090.1"/>
    </source>
</evidence>
<organism evidence="2 3">
    <name type="scientific">Microbacterium nanhaiense</name>
    <dbReference type="NCBI Taxonomy" id="1301026"/>
    <lineage>
        <taxon>Bacteria</taxon>
        <taxon>Bacillati</taxon>
        <taxon>Actinomycetota</taxon>
        <taxon>Actinomycetes</taxon>
        <taxon>Micrococcales</taxon>
        <taxon>Microbacteriaceae</taxon>
        <taxon>Microbacterium</taxon>
    </lineage>
</organism>
<proteinExistence type="predicted"/>
<evidence type="ECO:0000313" key="3">
    <source>
        <dbReference type="Proteomes" id="UP000638043"/>
    </source>
</evidence>
<feature type="domain" description="Helix-turn-helix" evidence="1">
    <location>
        <begin position="6"/>
        <end position="50"/>
    </location>
</feature>
<dbReference type="Pfam" id="PF12728">
    <property type="entry name" value="HTH_17"/>
    <property type="match status" value="1"/>
</dbReference>
<protein>
    <recommendedName>
        <fullName evidence="1">Helix-turn-helix domain-containing protein</fullName>
    </recommendedName>
</protein>
<dbReference type="EMBL" id="BMMQ01000001">
    <property type="protein sequence ID" value="GGO59090.1"/>
    <property type="molecule type" value="Genomic_DNA"/>
</dbReference>
<comment type="caution">
    <text evidence="2">The sequence shown here is derived from an EMBL/GenBank/DDBJ whole genome shotgun (WGS) entry which is preliminary data.</text>
</comment>
<reference evidence="3" key="1">
    <citation type="journal article" date="2019" name="Int. J. Syst. Evol. Microbiol.">
        <title>The Global Catalogue of Microorganisms (GCM) 10K type strain sequencing project: providing services to taxonomists for standard genome sequencing and annotation.</title>
        <authorList>
            <consortium name="The Broad Institute Genomics Platform"/>
            <consortium name="The Broad Institute Genome Sequencing Center for Infectious Disease"/>
            <person name="Wu L."/>
            <person name="Ma J."/>
        </authorList>
    </citation>
    <scope>NUCLEOTIDE SEQUENCE [LARGE SCALE GENOMIC DNA]</scope>
    <source>
        <strain evidence="3">CGMCC 4.7181</strain>
    </source>
</reference>
<sequence>MRVNGWVSIAEAAKATGRTKKTVYQWIREGKVRTMRPMRALWVNLSDIRAVEETTTLGRPRKKG</sequence>
<dbReference type="InterPro" id="IPR041657">
    <property type="entry name" value="HTH_17"/>
</dbReference>
<name>A0ABQ2MX82_9MICO</name>